<protein>
    <recommendedName>
        <fullName evidence="3">DUF523 domain-containing protein</fullName>
    </recommendedName>
</protein>
<comment type="caution">
    <text evidence="1">The sequence shown here is derived from an EMBL/GenBank/DDBJ whole genome shotgun (WGS) entry which is preliminary data.</text>
</comment>
<evidence type="ECO:0000313" key="1">
    <source>
        <dbReference type="EMBL" id="MDO7020695.1"/>
    </source>
</evidence>
<dbReference type="EMBL" id="JAUPBM010000092">
    <property type="protein sequence ID" value="MDO7020695.1"/>
    <property type="molecule type" value="Genomic_DNA"/>
</dbReference>
<reference evidence="1" key="1">
    <citation type="submission" date="2023-07" db="EMBL/GenBank/DDBJ databases">
        <title>Mucosal microbiota of week-old chicken and adult hens.</title>
        <authorList>
            <person name="Volf J."/>
            <person name="Karasova D."/>
            <person name="Crhanova M."/>
            <person name="Faldynova M."/>
            <person name="Prikrylova H."/>
            <person name="Zeman M."/>
            <person name="Babak V."/>
            <person name="Rajova J."/>
            <person name="Rychlik I."/>
        </authorList>
    </citation>
    <scope>NUCLEOTIDE SEQUENCE</scope>
    <source>
        <strain evidence="1">ET902</strain>
    </source>
</reference>
<gene>
    <name evidence="1" type="ORF">Q5M86_07905</name>
</gene>
<dbReference type="Proteomes" id="UP001175147">
    <property type="component" value="Unassembled WGS sequence"/>
</dbReference>
<organism evidence="1 2">
    <name type="scientific">Brachyspira innocens</name>
    <dbReference type="NCBI Taxonomy" id="13264"/>
    <lineage>
        <taxon>Bacteria</taxon>
        <taxon>Pseudomonadati</taxon>
        <taxon>Spirochaetota</taxon>
        <taxon>Spirochaetia</taxon>
        <taxon>Brachyspirales</taxon>
        <taxon>Brachyspiraceae</taxon>
        <taxon>Brachyspira</taxon>
    </lineage>
</organism>
<proteinExistence type="predicted"/>
<keyword evidence="2" id="KW-1185">Reference proteome</keyword>
<evidence type="ECO:0000313" key="2">
    <source>
        <dbReference type="Proteomes" id="UP001175147"/>
    </source>
</evidence>
<dbReference type="NCBIfam" id="NF045597">
    <property type="entry name" value="TudS_rel_CD3072"/>
    <property type="match status" value="1"/>
</dbReference>
<sequence length="172" mass="19642">MNRSKKLAVLSHCILNQNAVVKGEYKDMNVFFSFVQELFKNNIGILQLPCPETECCGLKRWGHVKEQFNNSGYKKYARETLNSFADTLKEYIDNGYEIVGIYGIAGSPSCGVNLTCSADWEGEVGLYKDKDDITSRVKMINESGIFMEMFKSILKENNINIPFYDVDDYLKK</sequence>
<accession>A0ABT8YYR6</accession>
<dbReference type="InterPro" id="IPR054648">
    <property type="entry name" value="TudS-rel"/>
</dbReference>
<name>A0ABT8YYR6_9SPIR</name>
<evidence type="ECO:0008006" key="3">
    <source>
        <dbReference type="Google" id="ProtNLM"/>
    </source>
</evidence>
<dbReference type="RefSeq" id="WP_304384150.1">
    <property type="nucleotide sequence ID" value="NZ_JAUPBL010000003.1"/>
</dbReference>